<reference evidence="1 2" key="1">
    <citation type="submission" date="2021-08" db="EMBL/GenBank/DDBJ databases">
        <title>Characterization of phages by metagenomic analysis of hospital wastewater samples.</title>
        <authorList>
            <person name="Salih H."/>
            <person name="Karaynir A."/>
            <person name="Yalcin M."/>
            <person name="Oryasin E."/>
            <person name="Holyavkin C."/>
            <person name="Bozdogan B."/>
        </authorList>
    </citation>
    <scope>NUCLEOTIDE SEQUENCE [LARGE SCALE GENOMIC DNA]</scope>
</reference>
<accession>A0ABY3TIH5</accession>
<evidence type="ECO:0000313" key="1">
    <source>
        <dbReference type="EMBL" id="UKH47964.1"/>
    </source>
</evidence>
<protein>
    <submittedName>
        <fullName evidence="1">Uncharacterized protein</fullName>
    </submittedName>
</protein>
<dbReference type="Proteomes" id="UP001239668">
    <property type="component" value="Segment"/>
</dbReference>
<name>A0ABY3TIH5_9CAUD</name>
<organism evidence="1 2">
    <name type="scientific">Escherichia phage RP3</name>
    <dbReference type="NCBI Taxonomy" id="2867296"/>
    <lineage>
        <taxon>Viruses</taxon>
        <taxon>Duplodnaviria</taxon>
        <taxon>Heunggongvirae</taxon>
        <taxon>Uroviricota</taxon>
        <taxon>Caudoviricetes</taxon>
        <taxon>Andersonviridae</taxon>
        <taxon>Ounavirinae</taxon>
        <taxon>Felixounavirus</taxon>
        <taxon>Felixounavirus RP3</taxon>
    </lineage>
</organism>
<dbReference type="EMBL" id="MZ956763">
    <property type="protein sequence ID" value="UKH47964.1"/>
    <property type="molecule type" value="Genomic_DNA"/>
</dbReference>
<proteinExistence type="predicted"/>
<evidence type="ECO:0000313" key="2">
    <source>
        <dbReference type="Proteomes" id="UP001239668"/>
    </source>
</evidence>
<keyword evidence="2" id="KW-1185">Reference proteome</keyword>
<sequence length="29" mass="3417">MMLVSTRWSMLLSILTRFSMSTTFIHNLV</sequence>